<accession>A0A3N0ILS9</accession>
<keyword evidence="13" id="KW-1185">Reference proteome</keyword>
<feature type="active site" description="O-(3'-phospho-DNA)-tyrosine intermediate" evidence="9">
    <location>
        <position position="296"/>
    </location>
</feature>
<gene>
    <name evidence="9" type="primary">xerC</name>
    <name evidence="12" type="ORF">DMP05_00715</name>
</gene>
<dbReference type="PANTHER" id="PTHR30349">
    <property type="entry name" value="PHAGE INTEGRASE-RELATED"/>
    <property type="match status" value="1"/>
</dbReference>
<dbReference type="PANTHER" id="PTHR30349:SF81">
    <property type="entry name" value="TYROSINE RECOMBINASE XERC"/>
    <property type="match status" value="1"/>
</dbReference>
<dbReference type="PROSITE" id="PS51898">
    <property type="entry name" value="TYR_RECOMBINASE"/>
    <property type="match status" value="1"/>
</dbReference>
<dbReference type="NCBIfam" id="NF001399">
    <property type="entry name" value="PRK00283.1"/>
    <property type="match status" value="1"/>
</dbReference>
<evidence type="ECO:0000256" key="4">
    <source>
        <dbReference type="ARBA" id="ARBA00022829"/>
    </source>
</evidence>
<dbReference type="GO" id="GO:0003677">
    <property type="term" value="F:DNA binding"/>
    <property type="evidence" value="ECO:0007669"/>
    <property type="project" value="UniProtKB-UniRule"/>
</dbReference>
<evidence type="ECO:0000313" key="13">
    <source>
        <dbReference type="Proteomes" id="UP000271472"/>
    </source>
</evidence>
<evidence type="ECO:0000259" key="10">
    <source>
        <dbReference type="PROSITE" id="PS51898"/>
    </source>
</evidence>
<dbReference type="InterPro" id="IPR013762">
    <property type="entry name" value="Integrase-like_cat_sf"/>
</dbReference>
<evidence type="ECO:0000259" key="11">
    <source>
        <dbReference type="PROSITE" id="PS51900"/>
    </source>
</evidence>
<organism evidence="12 13">
    <name type="scientific">Slackia isoflavoniconvertens</name>
    <dbReference type="NCBI Taxonomy" id="572010"/>
    <lineage>
        <taxon>Bacteria</taxon>
        <taxon>Bacillati</taxon>
        <taxon>Actinomycetota</taxon>
        <taxon>Coriobacteriia</taxon>
        <taxon>Eggerthellales</taxon>
        <taxon>Eggerthellaceae</taxon>
        <taxon>Slackia</taxon>
    </lineage>
</organism>
<feature type="domain" description="Tyr recombinase" evidence="10">
    <location>
        <begin position="125"/>
        <end position="309"/>
    </location>
</feature>
<protein>
    <recommendedName>
        <fullName evidence="9">Tyrosine recombinase XerC</fullName>
    </recommendedName>
</protein>
<dbReference type="RefSeq" id="WP_123218781.1">
    <property type="nucleotide sequence ID" value="NZ_JACHYQ010000001.1"/>
</dbReference>
<keyword evidence="4 9" id="KW-0159">Chromosome partition</keyword>
<dbReference type="CDD" id="cd00798">
    <property type="entry name" value="INT_XerDC_C"/>
    <property type="match status" value="1"/>
</dbReference>
<evidence type="ECO:0000256" key="9">
    <source>
        <dbReference type="HAMAP-Rule" id="MF_01808"/>
    </source>
</evidence>
<keyword evidence="8 9" id="KW-0131">Cell cycle</keyword>
<keyword evidence="6 9" id="KW-0238">DNA-binding</keyword>
<dbReference type="InterPro" id="IPR023009">
    <property type="entry name" value="Tyrosine_recombinase_XerC/XerD"/>
</dbReference>
<dbReference type="GeneID" id="98661869"/>
<evidence type="ECO:0000313" key="12">
    <source>
        <dbReference type="EMBL" id="RNM37556.1"/>
    </source>
</evidence>
<dbReference type="InterPro" id="IPR050090">
    <property type="entry name" value="Tyrosine_recombinase_XerCD"/>
</dbReference>
<dbReference type="Gene3D" id="1.10.150.130">
    <property type="match status" value="1"/>
</dbReference>
<dbReference type="Pfam" id="PF00589">
    <property type="entry name" value="Phage_integrase"/>
    <property type="match status" value="1"/>
</dbReference>
<dbReference type="Pfam" id="PF02899">
    <property type="entry name" value="Phage_int_SAM_1"/>
    <property type="match status" value="1"/>
</dbReference>
<evidence type="ECO:0000256" key="3">
    <source>
        <dbReference type="ARBA" id="ARBA00022618"/>
    </source>
</evidence>
<comment type="similarity">
    <text evidence="9">Belongs to the 'phage' integrase family. XerC subfamily.</text>
</comment>
<evidence type="ECO:0000256" key="2">
    <source>
        <dbReference type="ARBA" id="ARBA00022490"/>
    </source>
</evidence>
<dbReference type="SUPFAM" id="SSF56349">
    <property type="entry name" value="DNA breaking-rejoining enzymes"/>
    <property type="match status" value="1"/>
</dbReference>
<dbReference type="InterPro" id="IPR002104">
    <property type="entry name" value="Integrase_catalytic"/>
</dbReference>
<dbReference type="PROSITE" id="PS51900">
    <property type="entry name" value="CB"/>
    <property type="match status" value="1"/>
</dbReference>
<keyword evidence="5 9" id="KW-0229">DNA integration</keyword>
<comment type="caution">
    <text evidence="12">The sequence shown here is derived from an EMBL/GenBank/DDBJ whole genome shotgun (WGS) entry which is preliminary data.</text>
</comment>
<reference evidence="13" key="1">
    <citation type="submission" date="2018-05" db="EMBL/GenBank/DDBJ databases">
        <title>Genome Sequencing of selected type strains of the family Eggerthellaceae.</title>
        <authorList>
            <person name="Danylec N."/>
            <person name="Stoll D.A."/>
            <person name="Doetsch A."/>
            <person name="Huch M."/>
        </authorList>
    </citation>
    <scope>NUCLEOTIDE SEQUENCE [LARGE SCALE GENOMIC DNA]</scope>
    <source>
        <strain evidence="13">DSM 22006</strain>
    </source>
</reference>
<feature type="active site" evidence="9">
    <location>
        <position position="165"/>
    </location>
</feature>
<dbReference type="InterPro" id="IPR010998">
    <property type="entry name" value="Integrase_recombinase_N"/>
</dbReference>
<dbReference type="GO" id="GO:0007059">
    <property type="term" value="P:chromosome segregation"/>
    <property type="evidence" value="ECO:0007669"/>
    <property type="project" value="UniProtKB-UniRule"/>
</dbReference>
<dbReference type="InterPro" id="IPR011010">
    <property type="entry name" value="DNA_brk_join_enz"/>
</dbReference>
<sequence>MPKESFIYSLDDTDAAARPFLQYARDYVAHLGVERGSSRLTLAAYESDLRDYFAFLLGRGVLAPCDVSRADIVAYESDLVERGYAASTISRRVSAVKGFHRFLVSDELVQTNPAESISLPQRPDRLPDALSVNQINALLDQPFGKGPRAQRDKAMLEILYGCGLRASELVGLDMGCIDFDGGVVRVLGKGSRERFVPISGTAETALKAYAYGGSRAELSMKGKGSPAVFLNARGARMTRQAVHRIVAHAGEAVGIADLHPHMLRHSFATHMLEGGADLRAIQEMLGHSDISTTQIYTHVSRAHIREEYLLAHPRA</sequence>
<evidence type="ECO:0000256" key="7">
    <source>
        <dbReference type="ARBA" id="ARBA00023172"/>
    </source>
</evidence>
<feature type="active site" evidence="9">
    <location>
        <position position="264"/>
    </location>
</feature>
<dbReference type="EMBL" id="QIBZ01000001">
    <property type="protein sequence ID" value="RNM37556.1"/>
    <property type="molecule type" value="Genomic_DNA"/>
</dbReference>
<dbReference type="GO" id="GO:0051301">
    <property type="term" value="P:cell division"/>
    <property type="evidence" value="ECO:0007669"/>
    <property type="project" value="UniProtKB-KW"/>
</dbReference>
<proteinExistence type="inferred from homology"/>
<comment type="subcellular location">
    <subcellularLocation>
        <location evidence="1 9">Cytoplasm</location>
    </subcellularLocation>
</comment>
<feature type="domain" description="Core-binding (CB)" evidence="11">
    <location>
        <begin position="18"/>
        <end position="104"/>
    </location>
</feature>
<dbReference type="GO" id="GO:0009037">
    <property type="term" value="F:tyrosine-based site-specific recombinase activity"/>
    <property type="evidence" value="ECO:0007669"/>
    <property type="project" value="UniProtKB-UniRule"/>
</dbReference>
<evidence type="ECO:0000256" key="5">
    <source>
        <dbReference type="ARBA" id="ARBA00022908"/>
    </source>
</evidence>
<dbReference type="InterPro" id="IPR004107">
    <property type="entry name" value="Integrase_SAM-like_N"/>
</dbReference>
<evidence type="ECO:0000256" key="1">
    <source>
        <dbReference type="ARBA" id="ARBA00004496"/>
    </source>
</evidence>
<evidence type="ECO:0000256" key="8">
    <source>
        <dbReference type="ARBA" id="ARBA00023306"/>
    </source>
</evidence>
<dbReference type="Gene3D" id="1.10.443.10">
    <property type="entry name" value="Intergrase catalytic core"/>
    <property type="match status" value="1"/>
</dbReference>
<keyword evidence="3 9" id="KW-0132">Cell division</keyword>
<dbReference type="AlphaFoldDB" id="A0A3N0ILS9"/>
<dbReference type="HAMAP" id="MF_01808">
    <property type="entry name" value="Recomb_XerC_XerD"/>
    <property type="match status" value="1"/>
</dbReference>
<feature type="active site" evidence="9">
    <location>
        <position position="287"/>
    </location>
</feature>
<keyword evidence="7 9" id="KW-0233">DNA recombination</keyword>
<dbReference type="GO" id="GO:0006313">
    <property type="term" value="P:DNA transposition"/>
    <property type="evidence" value="ECO:0007669"/>
    <property type="project" value="UniProtKB-UniRule"/>
</dbReference>
<evidence type="ECO:0000256" key="6">
    <source>
        <dbReference type="ARBA" id="ARBA00023125"/>
    </source>
</evidence>
<dbReference type="InterPro" id="IPR044068">
    <property type="entry name" value="CB"/>
</dbReference>
<dbReference type="OrthoDB" id="9801717at2"/>
<keyword evidence="2 9" id="KW-0963">Cytoplasm</keyword>
<name>A0A3N0ILS9_9ACTN</name>
<feature type="active site" evidence="9">
    <location>
        <position position="189"/>
    </location>
</feature>
<dbReference type="GO" id="GO:0005737">
    <property type="term" value="C:cytoplasm"/>
    <property type="evidence" value="ECO:0007669"/>
    <property type="project" value="UniProtKB-SubCell"/>
</dbReference>
<dbReference type="Proteomes" id="UP000271472">
    <property type="component" value="Unassembled WGS sequence"/>
</dbReference>
<comment type="function">
    <text evidence="9">Site-specific tyrosine recombinase, which acts by catalyzing the cutting and rejoining of the recombining DNA molecules. The XerC-XerD complex is essential to convert dimers of the bacterial chromosome into monomers to permit their segregation at cell division. It also contributes to the segregational stability of plasmids.</text>
</comment>
<feature type="active site" evidence="9">
    <location>
        <position position="261"/>
    </location>
</feature>
<comment type="subunit">
    <text evidence="9">Forms a cyclic heterotetrameric complex composed of two molecules of XerC and two molecules of XerD.</text>
</comment>